<organism evidence="10 11">
    <name type="scientific">Schizothecium vesticola</name>
    <dbReference type="NCBI Taxonomy" id="314040"/>
    <lineage>
        <taxon>Eukaryota</taxon>
        <taxon>Fungi</taxon>
        <taxon>Dikarya</taxon>
        <taxon>Ascomycota</taxon>
        <taxon>Pezizomycotina</taxon>
        <taxon>Sordariomycetes</taxon>
        <taxon>Sordariomycetidae</taxon>
        <taxon>Sordariales</taxon>
        <taxon>Schizotheciaceae</taxon>
        <taxon>Schizothecium</taxon>
    </lineage>
</organism>
<keyword evidence="11" id="KW-1185">Reference proteome</keyword>
<evidence type="ECO:0000256" key="7">
    <source>
        <dbReference type="ARBA" id="ARBA00023163"/>
    </source>
</evidence>
<evidence type="ECO:0008006" key="12">
    <source>
        <dbReference type="Google" id="ProtNLM"/>
    </source>
</evidence>
<feature type="compositionally biased region" description="Acidic residues" evidence="9">
    <location>
        <begin position="259"/>
        <end position="270"/>
    </location>
</feature>
<evidence type="ECO:0000313" key="11">
    <source>
        <dbReference type="Proteomes" id="UP001172155"/>
    </source>
</evidence>
<dbReference type="EMBL" id="JAUKUD010000007">
    <property type="protein sequence ID" value="KAK0738284.1"/>
    <property type="molecule type" value="Genomic_DNA"/>
</dbReference>
<feature type="region of interest" description="Disordered" evidence="9">
    <location>
        <begin position="122"/>
        <end position="158"/>
    </location>
</feature>
<feature type="compositionally biased region" description="Low complexity" evidence="9">
    <location>
        <begin position="305"/>
        <end position="324"/>
    </location>
</feature>
<comment type="subcellular location">
    <subcellularLocation>
        <location evidence="2">Cytoplasm</location>
    </subcellularLocation>
    <subcellularLocation>
        <location evidence="1">Nucleus</location>
    </subcellularLocation>
</comment>
<feature type="region of interest" description="Disordered" evidence="9">
    <location>
        <begin position="1"/>
        <end position="109"/>
    </location>
</feature>
<dbReference type="Pfam" id="PF08528">
    <property type="entry name" value="Whi5"/>
    <property type="match status" value="1"/>
</dbReference>
<gene>
    <name evidence="10" type="ORF">B0T18DRAFT_394601</name>
</gene>
<comment type="caution">
    <text evidence="10">The sequence shown here is derived from an EMBL/GenBank/DDBJ whole genome shotgun (WGS) entry which is preliminary data.</text>
</comment>
<protein>
    <recommendedName>
        <fullName evidence="12">Cyclin-dependent kinase</fullName>
    </recommendedName>
</protein>
<reference evidence="10" key="1">
    <citation type="submission" date="2023-06" db="EMBL/GenBank/DDBJ databases">
        <title>Genome-scale phylogeny and comparative genomics of the fungal order Sordariales.</title>
        <authorList>
            <consortium name="Lawrence Berkeley National Laboratory"/>
            <person name="Hensen N."/>
            <person name="Bonometti L."/>
            <person name="Westerberg I."/>
            <person name="Brannstrom I.O."/>
            <person name="Guillou S."/>
            <person name="Cros-Aarteil S."/>
            <person name="Calhoun S."/>
            <person name="Haridas S."/>
            <person name="Kuo A."/>
            <person name="Mondo S."/>
            <person name="Pangilinan J."/>
            <person name="Riley R."/>
            <person name="LaButti K."/>
            <person name="Andreopoulos B."/>
            <person name="Lipzen A."/>
            <person name="Chen C."/>
            <person name="Yanf M."/>
            <person name="Daum C."/>
            <person name="Ng V."/>
            <person name="Clum A."/>
            <person name="Steindorff A."/>
            <person name="Ohm R."/>
            <person name="Martin F."/>
            <person name="Silar P."/>
            <person name="Natvig D."/>
            <person name="Lalanne C."/>
            <person name="Gautier V."/>
            <person name="Ament-velasquez S.L."/>
            <person name="Kruys A."/>
            <person name="Hutchinson M.I."/>
            <person name="Powell A.J."/>
            <person name="Barry K."/>
            <person name="Miller A.N."/>
            <person name="Grigoriev I.V."/>
            <person name="Debuchy R."/>
            <person name="Gladieux P."/>
            <person name="Thoren M.H."/>
            <person name="Johannesson H."/>
        </authorList>
    </citation>
    <scope>NUCLEOTIDE SEQUENCE</scope>
    <source>
        <strain evidence="10">SMH3187-1</strain>
    </source>
</reference>
<sequence length="324" mass="34416">MATSPVKRRVLGALNPNASSPRPQRIDGTKAALQPSHSAHGLAALPQLSVASTPGKRTIDSVQASPACGGDPEAKRARLTAEEGGGRTTQPQSNRKPRSPSPADDSIFDHSAADTSQATAITEPDAERHTAPAIPSLPSLAGSVPRRPAPRLTRQQAREKADILRLRLGLANYKVRTGQTDVPLERLQRRPIPGSRAPPVRQNSTLAPALGVREVAQARADIIGRFREVAQMNASAAQAQPQARRLLPRAPPPRLSAPVDDEDDDDDEPDALPRLPPLPQERAGAEGRRPTTPQRVRPPRDEAELSSSALRGGAASGLLSLSRS</sequence>
<evidence type="ECO:0000256" key="2">
    <source>
        <dbReference type="ARBA" id="ARBA00004496"/>
    </source>
</evidence>
<evidence type="ECO:0000256" key="6">
    <source>
        <dbReference type="ARBA" id="ARBA00023015"/>
    </source>
</evidence>
<keyword evidence="7" id="KW-0804">Transcription</keyword>
<proteinExistence type="inferred from homology"/>
<accession>A0AA40BQ11</accession>
<keyword evidence="6" id="KW-0805">Transcription regulation</keyword>
<dbReference type="Proteomes" id="UP001172155">
    <property type="component" value="Unassembled WGS sequence"/>
</dbReference>
<keyword evidence="5" id="KW-0678">Repressor</keyword>
<feature type="compositionally biased region" description="Low complexity" evidence="9">
    <location>
        <begin position="234"/>
        <end position="245"/>
    </location>
</feature>
<evidence type="ECO:0000256" key="5">
    <source>
        <dbReference type="ARBA" id="ARBA00022491"/>
    </source>
</evidence>
<evidence type="ECO:0000256" key="1">
    <source>
        <dbReference type="ARBA" id="ARBA00004123"/>
    </source>
</evidence>
<name>A0AA40BQ11_9PEZI</name>
<comment type="similarity">
    <text evidence="3">Belongs to the WHI5/NRM1 family.</text>
</comment>
<dbReference type="GO" id="GO:0005737">
    <property type="term" value="C:cytoplasm"/>
    <property type="evidence" value="ECO:0007669"/>
    <property type="project" value="UniProtKB-SubCell"/>
</dbReference>
<feature type="compositionally biased region" description="Basic and acidic residues" evidence="9">
    <location>
        <begin position="72"/>
        <end position="85"/>
    </location>
</feature>
<evidence type="ECO:0000256" key="3">
    <source>
        <dbReference type="ARBA" id="ARBA00006922"/>
    </source>
</evidence>
<evidence type="ECO:0000256" key="4">
    <source>
        <dbReference type="ARBA" id="ARBA00022490"/>
    </source>
</evidence>
<keyword evidence="4" id="KW-0963">Cytoplasm</keyword>
<dbReference type="GO" id="GO:0005634">
    <property type="term" value="C:nucleus"/>
    <property type="evidence" value="ECO:0007669"/>
    <property type="project" value="UniProtKB-SubCell"/>
</dbReference>
<keyword evidence="8" id="KW-0539">Nucleus</keyword>
<dbReference type="InterPro" id="IPR013734">
    <property type="entry name" value="TF_Nrm1/Whi5"/>
</dbReference>
<dbReference type="AlphaFoldDB" id="A0AA40BQ11"/>
<evidence type="ECO:0000256" key="8">
    <source>
        <dbReference type="ARBA" id="ARBA00023242"/>
    </source>
</evidence>
<evidence type="ECO:0000256" key="9">
    <source>
        <dbReference type="SAM" id="MobiDB-lite"/>
    </source>
</evidence>
<feature type="compositionally biased region" description="Basic residues" evidence="9">
    <location>
        <begin position="1"/>
        <end position="10"/>
    </location>
</feature>
<evidence type="ECO:0000313" key="10">
    <source>
        <dbReference type="EMBL" id="KAK0738284.1"/>
    </source>
</evidence>
<feature type="region of interest" description="Disordered" evidence="9">
    <location>
        <begin position="234"/>
        <end position="324"/>
    </location>
</feature>